<accession>A0A0K9FHR5</accession>
<dbReference type="Proteomes" id="UP000037326">
    <property type="component" value="Unassembled WGS sequence"/>
</dbReference>
<reference evidence="3" key="1">
    <citation type="submission" date="2015-07" db="EMBL/GenBank/DDBJ databases">
        <authorList>
            <consortium name="Consortium for Microbial Forensics and Genomics (microFORGE)"/>
            <person name="Knight B.M."/>
            <person name="Roberts D.P."/>
            <person name="Lin D."/>
            <person name="Hari K."/>
            <person name="Fletcher J."/>
            <person name="Melcher U."/>
            <person name="Blagden T."/>
            <person name="Winegar R.A."/>
        </authorList>
    </citation>
    <scope>NUCLEOTIDE SEQUENCE [LARGE SCALE GENOMIC DNA]</scope>
    <source>
        <strain evidence="3">DSM 23493</strain>
    </source>
</reference>
<proteinExistence type="inferred from homology"/>
<name>A0A0K9FHR5_9BACI</name>
<evidence type="ECO:0000313" key="2">
    <source>
        <dbReference type="EMBL" id="KMY33772.1"/>
    </source>
</evidence>
<evidence type="ECO:0000313" key="3">
    <source>
        <dbReference type="Proteomes" id="UP000037326"/>
    </source>
</evidence>
<dbReference type="GeneID" id="96596984"/>
<protein>
    <recommendedName>
        <fullName evidence="4">Glucokinase</fullName>
    </recommendedName>
</protein>
<comment type="caution">
    <text evidence="2">The sequence shown here is derived from an EMBL/GenBank/DDBJ whole genome shotgun (WGS) entry which is preliminary data.</text>
</comment>
<evidence type="ECO:0008006" key="4">
    <source>
        <dbReference type="Google" id="ProtNLM"/>
    </source>
</evidence>
<evidence type="ECO:0000256" key="1">
    <source>
        <dbReference type="ARBA" id="ARBA00006479"/>
    </source>
</evidence>
<sequence>MQQMILLLDPHCIVLGGGFFNHHPKIIDYIKEAIKQGFVGTPFAGKEQIIESSIHKGEAGLYGATIK</sequence>
<dbReference type="InterPro" id="IPR000600">
    <property type="entry name" value="ROK"/>
</dbReference>
<dbReference type="RefSeq" id="WP_049662994.1">
    <property type="nucleotide sequence ID" value="NZ_LFXJ01000002.1"/>
</dbReference>
<comment type="similarity">
    <text evidence="1">Belongs to the ROK (NagC/XylR) family.</text>
</comment>
<dbReference type="AlphaFoldDB" id="A0A0K9FHR5"/>
<dbReference type="EMBL" id="LFXJ01000002">
    <property type="protein sequence ID" value="KMY33772.1"/>
    <property type="molecule type" value="Genomic_DNA"/>
</dbReference>
<dbReference type="InterPro" id="IPR043129">
    <property type="entry name" value="ATPase_NBD"/>
</dbReference>
<dbReference type="PATRIC" id="fig|582475.4.peg.3841"/>
<organism evidence="2 3">
    <name type="scientific">Lysinibacillus xylanilyticus</name>
    <dbReference type="NCBI Taxonomy" id="582475"/>
    <lineage>
        <taxon>Bacteria</taxon>
        <taxon>Bacillati</taxon>
        <taxon>Bacillota</taxon>
        <taxon>Bacilli</taxon>
        <taxon>Bacillales</taxon>
        <taxon>Bacillaceae</taxon>
        <taxon>Lysinibacillus</taxon>
    </lineage>
</organism>
<dbReference type="Pfam" id="PF00480">
    <property type="entry name" value="ROK"/>
    <property type="match status" value="1"/>
</dbReference>
<dbReference type="SUPFAM" id="SSF53067">
    <property type="entry name" value="Actin-like ATPase domain"/>
    <property type="match status" value="1"/>
</dbReference>
<gene>
    <name evidence="2" type="ORF">ACZ11_01455</name>
</gene>
<dbReference type="Gene3D" id="3.30.420.40">
    <property type="match status" value="1"/>
</dbReference>